<evidence type="ECO:0000256" key="4">
    <source>
        <dbReference type="ARBA" id="ARBA00004419"/>
    </source>
</evidence>
<keyword evidence="13" id="KW-0378">Hydrolase</keyword>
<keyword evidence="16" id="KW-0072">Autophagy</keyword>
<dbReference type="SMART" id="SM00175">
    <property type="entry name" value="RAB"/>
    <property type="match status" value="1"/>
</dbReference>
<keyword evidence="11" id="KW-0547">Nucleotide-binding</keyword>
<accession>H2ZII4</accession>
<dbReference type="PROSITE" id="PS51420">
    <property type="entry name" value="RHO"/>
    <property type="match status" value="1"/>
</dbReference>
<evidence type="ECO:0000256" key="24">
    <source>
        <dbReference type="ARBA" id="ARBA00047660"/>
    </source>
</evidence>
<keyword evidence="22" id="KW-0636">Prenylation</keyword>
<keyword evidence="21" id="KW-0449">Lipoprotein</keyword>
<dbReference type="FunFam" id="3.40.50.300:FF:000568">
    <property type="entry name" value="Putative Ras-related protein Rab-12"/>
    <property type="match status" value="1"/>
</dbReference>
<dbReference type="SMART" id="SM00173">
    <property type="entry name" value="RAS"/>
    <property type="match status" value="1"/>
</dbReference>
<evidence type="ECO:0000313" key="27">
    <source>
        <dbReference type="Ensembl" id="ENSCSAVP00000017400.1"/>
    </source>
</evidence>
<evidence type="ECO:0000256" key="19">
    <source>
        <dbReference type="ARBA" id="ARBA00023136"/>
    </source>
</evidence>
<keyword evidence="10" id="KW-0479">Metal-binding</keyword>
<evidence type="ECO:0000256" key="23">
    <source>
        <dbReference type="ARBA" id="ARBA00023329"/>
    </source>
</evidence>
<dbReference type="GO" id="GO:0055038">
    <property type="term" value="C:recycling endosome membrane"/>
    <property type="evidence" value="ECO:0007669"/>
    <property type="project" value="UniProtKB-SubCell"/>
</dbReference>
<keyword evidence="19" id="KW-0472">Membrane</keyword>
<dbReference type="PANTHER" id="PTHR47980">
    <property type="entry name" value="LD44762P"/>
    <property type="match status" value="1"/>
</dbReference>
<proteinExistence type="inferred from homology"/>
<dbReference type="GO" id="GO:0005765">
    <property type="term" value="C:lysosomal membrane"/>
    <property type="evidence" value="ECO:0007669"/>
    <property type="project" value="UniProtKB-SubCell"/>
</dbReference>
<dbReference type="EC" id="3.6.5.2" evidence="7"/>
<evidence type="ECO:0000256" key="1">
    <source>
        <dbReference type="ARBA" id="ARBA00001946"/>
    </source>
</evidence>
<feature type="region of interest" description="Disordered" evidence="26">
    <location>
        <begin position="251"/>
        <end position="279"/>
    </location>
</feature>
<keyword evidence="20" id="KW-0458">Lysosome</keyword>
<name>H2ZII4_CIOSA</name>
<reference evidence="28" key="1">
    <citation type="submission" date="2003-08" db="EMBL/GenBank/DDBJ databases">
        <authorList>
            <person name="Birren B."/>
            <person name="Nusbaum C."/>
            <person name="Abebe A."/>
            <person name="Abouelleil A."/>
            <person name="Adekoya E."/>
            <person name="Ait-zahra M."/>
            <person name="Allen N."/>
            <person name="Allen T."/>
            <person name="An P."/>
            <person name="Anderson M."/>
            <person name="Anderson S."/>
            <person name="Arachchi H."/>
            <person name="Armbruster J."/>
            <person name="Bachantsang P."/>
            <person name="Baldwin J."/>
            <person name="Barry A."/>
            <person name="Bayul T."/>
            <person name="Blitshsteyn B."/>
            <person name="Bloom T."/>
            <person name="Blye J."/>
            <person name="Boguslavskiy L."/>
            <person name="Borowsky M."/>
            <person name="Boukhgalter B."/>
            <person name="Brunache A."/>
            <person name="Butler J."/>
            <person name="Calixte N."/>
            <person name="Calvo S."/>
            <person name="Camarata J."/>
            <person name="Campo K."/>
            <person name="Chang J."/>
            <person name="Cheshatsang Y."/>
            <person name="Citroen M."/>
            <person name="Collymore A."/>
            <person name="Considine T."/>
            <person name="Cook A."/>
            <person name="Cooke P."/>
            <person name="Corum B."/>
            <person name="Cuomo C."/>
            <person name="David R."/>
            <person name="Dawoe T."/>
            <person name="Degray S."/>
            <person name="Dodge S."/>
            <person name="Dooley K."/>
            <person name="Dorje P."/>
            <person name="Dorjee K."/>
            <person name="Dorris L."/>
            <person name="Duffey N."/>
            <person name="Dupes A."/>
            <person name="Elkins T."/>
            <person name="Engels R."/>
            <person name="Erickson J."/>
            <person name="Farina A."/>
            <person name="Faro S."/>
            <person name="Ferreira P."/>
            <person name="Fischer H."/>
            <person name="Fitzgerald M."/>
            <person name="Foley K."/>
            <person name="Gage D."/>
            <person name="Galagan J."/>
            <person name="Gearin G."/>
            <person name="Gnerre S."/>
            <person name="Gnirke A."/>
            <person name="Goyette A."/>
            <person name="Graham J."/>
            <person name="Grandbois E."/>
            <person name="Gyaltsen K."/>
            <person name="Hafez N."/>
            <person name="Hagopian D."/>
            <person name="Hagos B."/>
            <person name="Hall J."/>
            <person name="Hatcher B."/>
            <person name="Heller A."/>
            <person name="Higgins H."/>
            <person name="Honan T."/>
            <person name="Horn A."/>
            <person name="Houde N."/>
            <person name="Hughes L."/>
            <person name="Hulme W."/>
            <person name="Husby E."/>
            <person name="Iliev I."/>
            <person name="Jaffe D."/>
            <person name="Jones C."/>
            <person name="Kamal M."/>
            <person name="Kamat A."/>
            <person name="Kamvysselis M."/>
            <person name="Karlsson E."/>
            <person name="Kells C."/>
            <person name="Kieu A."/>
            <person name="Kisner P."/>
            <person name="Kodira C."/>
            <person name="Kulbokas E."/>
            <person name="Labutti K."/>
            <person name="Lama D."/>
            <person name="Landers T."/>
            <person name="Leger J."/>
            <person name="Levine S."/>
            <person name="Lewis D."/>
            <person name="Lewis T."/>
            <person name="Lindblad-toh K."/>
            <person name="Liu X."/>
            <person name="Lokyitsang T."/>
            <person name="Lokyitsang Y."/>
            <person name="Lucien O."/>
            <person name="Lui A."/>
            <person name="Ma L.J."/>
            <person name="Mabbitt R."/>
            <person name="Macdonald J."/>
            <person name="Maclean C."/>
            <person name="Major J."/>
            <person name="Manning J."/>
            <person name="Marabella R."/>
            <person name="Maru K."/>
            <person name="Matthews C."/>
            <person name="Mauceli E."/>
            <person name="Mccarthy M."/>
            <person name="Mcdonough S."/>
            <person name="Mcghee T."/>
            <person name="Meldrim J."/>
            <person name="Meneus L."/>
            <person name="Mesirov J."/>
            <person name="Mihalev A."/>
            <person name="Mihova T."/>
            <person name="Mikkelsen T."/>
            <person name="Mlenga V."/>
            <person name="Moru K."/>
            <person name="Mozes J."/>
            <person name="Mulrain L."/>
            <person name="Munson G."/>
            <person name="Naylor J."/>
            <person name="Newes C."/>
            <person name="Nguyen C."/>
            <person name="Nguyen N."/>
            <person name="Nguyen T."/>
            <person name="Nicol R."/>
            <person name="Nielsen C."/>
            <person name="Nizzari M."/>
            <person name="Norbu C."/>
            <person name="Norbu N."/>
            <person name="O'donnell P."/>
            <person name="Okoawo O."/>
            <person name="O'leary S."/>
            <person name="Omotosho B."/>
            <person name="O'neill K."/>
            <person name="Osman S."/>
            <person name="Parker S."/>
            <person name="Perrin D."/>
            <person name="Phunkhang P."/>
            <person name="Piqani B."/>
            <person name="Purcell S."/>
            <person name="Rachupka T."/>
            <person name="Ramasamy U."/>
            <person name="Rameau R."/>
            <person name="Ray V."/>
            <person name="Raymond C."/>
            <person name="Retta R."/>
            <person name="Richardson S."/>
            <person name="Rise C."/>
            <person name="Rodriguez J."/>
            <person name="Rogers J."/>
            <person name="Rogov P."/>
            <person name="Rutman M."/>
            <person name="Schupbach R."/>
            <person name="Seaman C."/>
            <person name="Settipalli S."/>
            <person name="Sharpe T."/>
            <person name="Sheridan J."/>
            <person name="Sherpa N."/>
            <person name="Shi J."/>
            <person name="Smirnov S."/>
            <person name="Smith C."/>
            <person name="Sougnez C."/>
            <person name="Spencer B."/>
            <person name="Stalker J."/>
            <person name="Stange-thomann N."/>
            <person name="Stavropoulos S."/>
            <person name="Stetson K."/>
            <person name="Stone C."/>
            <person name="Stone S."/>
            <person name="Stubbs M."/>
            <person name="Talamas J."/>
            <person name="Tchuinga P."/>
            <person name="Tenzing P."/>
            <person name="Tesfaye S."/>
            <person name="Theodore J."/>
            <person name="Thoulutsang Y."/>
            <person name="Topham K."/>
            <person name="Towey S."/>
            <person name="Tsamla T."/>
            <person name="Tsomo N."/>
            <person name="Vallee D."/>
            <person name="Vassiliev H."/>
            <person name="Venkataraman V."/>
            <person name="Vinson J."/>
            <person name="Vo A."/>
            <person name="Wade C."/>
            <person name="Wang S."/>
            <person name="Wangchuk T."/>
            <person name="Wangdi T."/>
            <person name="Whittaker C."/>
            <person name="Wilkinson J."/>
            <person name="Wu Y."/>
            <person name="Wyman D."/>
            <person name="Yadav S."/>
            <person name="Yang S."/>
            <person name="Yang X."/>
            <person name="Yeager S."/>
            <person name="Yee E."/>
            <person name="Young G."/>
            <person name="Zainoun J."/>
            <person name="Zembeck L."/>
            <person name="Zimmer A."/>
            <person name="Zody M."/>
            <person name="Lander E."/>
        </authorList>
    </citation>
    <scope>NUCLEOTIDE SEQUENCE [LARGE SCALE GENOMIC DNA]</scope>
</reference>
<dbReference type="GO" id="GO:0005776">
    <property type="term" value="C:autophagosome"/>
    <property type="evidence" value="ECO:0007669"/>
    <property type="project" value="UniProtKB-SubCell"/>
</dbReference>
<evidence type="ECO:0000256" key="18">
    <source>
        <dbReference type="ARBA" id="ARBA00023134"/>
    </source>
</evidence>
<evidence type="ECO:0000256" key="21">
    <source>
        <dbReference type="ARBA" id="ARBA00023288"/>
    </source>
</evidence>
<dbReference type="Proteomes" id="UP000007875">
    <property type="component" value="Unassembled WGS sequence"/>
</dbReference>
<dbReference type="NCBIfam" id="TIGR00231">
    <property type="entry name" value="small_GTP"/>
    <property type="match status" value="1"/>
</dbReference>
<dbReference type="GO" id="GO:0003925">
    <property type="term" value="F:G protein activity"/>
    <property type="evidence" value="ECO:0007669"/>
    <property type="project" value="UniProtKB-EC"/>
</dbReference>
<dbReference type="SUPFAM" id="SSF52540">
    <property type="entry name" value="P-loop containing nucleoside triphosphate hydrolases"/>
    <property type="match status" value="1"/>
</dbReference>
<keyword evidence="28" id="KW-1185">Reference proteome</keyword>
<dbReference type="PROSITE" id="PS51421">
    <property type="entry name" value="RAS"/>
    <property type="match status" value="1"/>
</dbReference>
<keyword evidence="17" id="KW-0333">Golgi apparatus</keyword>
<evidence type="ECO:0000256" key="14">
    <source>
        <dbReference type="ARBA" id="ARBA00022842"/>
    </source>
</evidence>
<dbReference type="eggNOG" id="KOG0093">
    <property type="taxonomic scope" value="Eukaryota"/>
</dbReference>
<keyword evidence="9" id="KW-0597">Phosphoprotein</keyword>
<dbReference type="GO" id="GO:0005525">
    <property type="term" value="F:GTP binding"/>
    <property type="evidence" value="ECO:0007669"/>
    <property type="project" value="UniProtKB-KW"/>
</dbReference>
<sequence length="279" mass="32176">MSLTDQRNCCTQYDGVPEVKITTGVENQVVGTESTAERIPNKIDDQNREHLRPRKRFAYKTECENENESASPLLQHPTVDLKMQIILIGDRNVGKTCFLERYTDDHFPEESKSTVGIDFRIKTVTVGETRIRLQIWDTAGQERFNSITTAYYRNARGIILFYDVTNPDSFNNIPKWLTLVDEYSRSDIEIAIVGNKADLTNAQVNTHKARNFAENCGYIFFEASAKESINVDTVFVNLIYKILKQIPQPHERNPQIRRKTMTSQTLYEDSRDKKGYKCC</sequence>
<dbReference type="GO" id="GO:0000139">
    <property type="term" value="C:Golgi membrane"/>
    <property type="evidence" value="ECO:0007669"/>
    <property type="project" value="UniProtKB-SubCell"/>
</dbReference>
<evidence type="ECO:0000256" key="13">
    <source>
        <dbReference type="ARBA" id="ARBA00022801"/>
    </source>
</evidence>
<evidence type="ECO:0000256" key="7">
    <source>
        <dbReference type="ARBA" id="ARBA00011984"/>
    </source>
</evidence>
<evidence type="ECO:0000256" key="26">
    <source>
        <dbReference type="SAM" id="MobiDB-lite"/>
    </source>
</evidence>
<dbReference type="Gene3D" id="3.40.50.300">
    <property type="entry name" value="P-loop containing nucleotide triphosphate hydrolases"/>
    <property type="match status" value="1"/>
</dbReference>
<evidence type="ECO:0000256" key="10">
    <source>
        <dbReference type="ARBA" id="ARBA00022723"/>
    </source>
</evidence>
<dbReference type="InterPro" id="IPR050305">
    <property type="entry name" value="Small_GTPase_Rab"/>
</dbReference>
<evidence type="ECO:0000256" key="5">
    <source>
        <dbReference type="ARBA" id="ARBA00004523"/>
    </source>
</evidence>
<dbReference type="GO" id="GO:0015031">
    <property type="term" value="P:protein transport"/>
    <property type="evidence" value="ECO:0007669"/>
    <property type="project" value="UniProtKB-KW"/>
</dbReference>
<feature type="compositionally biased region" description="Basic and acidic residues" evidence="26">
    <location>
        <begin position="268"/>
        <end position="279"/>
    </location>
</feature>
<keyword evidence="15" id="KW-0653">Protein transport</keyword>
<dbReference type="GeneTree" id="ENSGT00940000169395"/>
<dbReference type="CDD" id="cd00154">
    <property type="entry name" value="Rab"/>
    <property type="match status" value="1"/>
</dbReference>
<reference evidence="27" key="3">
    <citation type="submission" date="2025-09" db="UniProtKB">
        <authorList>
            <consortium name="Ensembl"/>
        </authorList>
    </citation>
    <scope>IDENTIFICATION</scope>
</reference>
<dbReference type="InterPro" id="IPR005225">
    <property type="entry name" value="Small_GTP-bd"/>
</dbReference>
<keyword evidence="14" id="KW-0460">Magnesium</keyword>
<dbReference type="PROSITE" id="PS51419">
    <property type="entry name" value="RAB"/>
    <property type="match status" value="1"/>
</dbReference>
<dbReference type="GO" id="GO:0046872">
    <property type="term" value="F:metal ion binding"/>
    <property type="evidence" value="ECO:0007669"/>
    <property type="project" value="UniProtKB-KW"/>
</dbReference>
<evidence type="ECO:0000256" key="11">
    <source>
        <dbReference type="ARBA" id="ARBA00022741"/>
    </source>
</evidence>
<evidence type="ECO:0000256" key="6">
    <source>
        <dbReference type="ARBA" id="ARBA00006270"/>
    </source>
</evidence>
<evidence type="ECO:0000256" key="2">
    <source>
        <dbReference type="ARBA" id="ARBA00004122"/>
    </source>
</evidence>
<dbReference type="HOGENOM" id="CLU_041217_10_1_1"/>
<keyword evidence="12" id="KW-0967">Endosome</keyword>
<evidence type="ECO:0000256" key="3">
    <source>
        <dbReference type="ARBA" id="ARBA00004394"/>
    </source>
</evidence>
<comment type="cofactor">
    <cofactor evidence="1">
        <name>Mg(2+)</name>
        <dbReference type="ChEBI" id="CHEBI:18420"/>
    </cofactor>
</comment>
<dbReference type="AlphaFoldDB" id="H2ZII4"/>
<dbReference type="GO" id="GO:0006914">
    <property type="term" value="P:autophagy"/>
    <property type="evidence" value="ECO:0007669"/>
    <property type="project" value="UniProtKB-KW"/>
</dbReference>
<dbReference type="InterPro" id="IPR027417">
    <property type="entry name" value="P-loop_NTPase"/>
</dbReference>
<evidence type="ECO:0000256" key="17">
    <source>
        <dbReference type="ARBA" id="ARBA00023034"/>
    </source>
</evidence>
<dbReference type="Ensembl" id="ENSCSAVT00000017591.1">
    <property type="protein sequence ID" value="ENSCSAVP00000017400.1"/>
    <property type="gene ID" value="ENSCSAVG00000010245.1"/>
</dbReference>
<organism evidence="27 28">
    <name type="scientific">Ciona savignyi</name>
    <name type="common">Pacific transparent sea squirt</name>
    <dbReference type="NCBI Taxonomy" id="51511"/>
    <lineage>
        <taxon>Eukaryota</taxon>
        <taxon>Metazoa</taxon>
        <taxon>Chordata</taxon>
        <taxon>Tunicata</taxon>
        <taxon>Ascidiacea</taxon>
        <taxon>Phlebobranchia</taxon>
        <taxon>Cionidae</taxon>
        <taxon>Ciona</taxon>
    </lineage>
</organism>
<protein>
    <recommendedName>
        <fullName evidence="25">Ras-related protein Rab-12</fullName>
        <ecNumber evidence="7">3.6.5.2</ecNumber>
    </recommendedName>
</protein>
<dbReference type="STRING" id="51511.ENSCSAVP00000017400"/>
<evidence type="ECO:0000256" key="22">
    <source>
        <dbReference type="ARBA" id="ARBA00023289"/>
    </source>
</evidence>
<keyword evidence="8" id="KW-0813">Transport</keyword>
<dbReference type="SMART" id="SM00174">
    <property type="entry name" value="RHO"/>
    <property type="match status" value="1"/>
</dbReference>
<evidence type="ECO:0000256" key="25">
    <source>
        <dbReference type="ARBA" id="ARBA00067813"/>
    </source>
</evidence>
<dbReference type="Pfam" id="PF00071">
    <property type="entry name" value="Ras"/>
    <property type="match status" value="1"/>
</dbReference>
<evidence type="ECO:0000256" key="16">
    <source>
        <dbReference type="ARBA" id="ARBA00023006"/>
    </source>
</evidence>
<dbReference type="SMART" id="SM00176">
    <property type="entry name" value="RAN"/>
    <property type="match status" value="1"/>
</dbReference>
<comment type="similarity">
    <text evidence="6">Belongs to the small GTPase superfamily. Rab family.</text>
</comment>
<dbReference type="InterPro" id="IPR001806">
    <property type="entry name" value="Small_GTPase"/>
</dbReference>
<dbReference type="PRINTS" id="PR00449">
    <property type="entry name" value="RASTRNSFRMNG"/>
</dbReference>
<keyword evidence="23" id="KW-0968">Cytoplasmic vesicle</keyword>
<evidence type="ECO:0000256" key="15">
    <source>
        <dbReference type="ARBA" id="ARBA00022927"/>
    </source>
</evidence>
<dbReference type="InParanoid" id="H2ZII4"/>
<evidence type="ECO:0000256" key="12">
    <source>
        <dbReference type="ARBA" id="ARBA00022753"/>
    </source>
</evidence>
<evidence type="ECO:0000256" key="8">
    <source>
        <dbReference type="ARBA" id="ARBA00022448"/>
    </source>
</evidence>
<evidence type="ECO:0000256" key="20">
    <source>
        <dbReference type="ARBA" id="ARBA00023228"/>
    </source>
</evidence>
<reference evidence="27" key="2">
    <citation type="submission" date="2025-08" db="UniProtKB">
        <authorList>
            <consortium name="Ensembl"/>
        </authorList>
    </citation>
    <scope>IDENTIFICATION</scope>
</reference>
<comment type="subcellular location">
    <subcellularLocation>
        <location evidence="4">Cytoplasmic vesicle</location>
        <location evidence="4">Autophagosome</location>
    </subcellularLocation>
    <subcellularLocation>
        <location evidence="3">Golgi apparatus membrane</location>
    </subcellularLocation>
    <subcellularLocation>
        <location evidence="2">Lysosome membrane</location>
        <topology evidence="2">Lipid-anchor</topology>
        <orientation evidence="2">Cytoplasmic side</orientation>
    </subcellularLocation>
    <subcellularLocation>
        <location evidence="5">Recycling endosome membrane</location>
        <topology evidence="5">Lipid-anchor</topology>
        <orientation evidence="5">Cytoplasmic side</orientation>
    </subcellularLocation>
</comment>
<evidence type="ECO:0000256" key="9">
    <source>
        <dbReference type="ARBA" id="ARBA00022553"/>
    </source>
</evidence>
<evidence type="ECO:0000313" key="28">
    <source>
        <dbReference type="Proteomes" id="UP000007875"/>
    </source>
</evidence>
<comment type="catalytic activity">
    <reaction evidence="24">
        <text>GTP + H2O = GDP + phosphate + H(+)</text>
        <dbReference type="Rhea" id="RHEA:19669"/>
        <dbReference type="ChEBI" id="CHEBI:15377"/>
        <dbReference type="ChEBI" id="CHEBI:15378"/>
        <dbReference type="ChEBI" id="CHEBI:37565"/>
        <dbReference type="ChEBI" id="CHEBI:43474"/>
        <dbReference type="ChEBI" id="CHEBI:58189"/>
        <dbReference type="EC" id="3.6.5.2"/>
    </reaction>
    <physiologicalReaction direction="left-to-right" evidence="24">
        <dbReference type="Rhea" id="RHEA:19670"/>
    </physiologicalReaction>
</comment>
<keyword evidence="18" id="KW-0342">GTP-binding</keyword>